<dbReference type="KEGG" id="twi:Thewi_2364"/>
<reference evidence="1 2" key="1">
    <citation type="submission" date="2011-08" db="EMBL/GenBank/DDBJ databases">
        <title>Complete sequence of Thermoanaerobacter wiegelii Rt8.B1.</title>
        <authorList>
            <consortium name="US DOE Joint Genome Institute"/>
            <person name="Lucas S."/>
            <person name="Han J."/>
            <person name="Lapidus A."/>
            <person name="Cheng J.-F."/>
            <person name="Goodwin L."/>
            <person name="Pitluck S."/>
            <person name="Peters L."/>
            <person name="Mikhailova N."/>
            <person name="Zeytun A."/>
            <person name="Daligault H."/>
            <person name="Detter J.C."/>
            <person name="Han C."/>
            <person name="Tapia R."/>
            <person name="Land M."/>
            <person name="Hauser L."/>
            <person name="Kyrpides N."/>
            <person name="Ivanova N."/>
            <person name="Pagani I."/>
            <person name="Hemme C."/>
            <person name="Woyke T."/>
        </authorList>
    </citation>
    <scope>NUCLEOTIDE SEQUENCE [LARGE SCALE GENOMIC DNA]</scope>
    <source>
        <strain evidence="1 2">Rt8.B1</strain>
    </source>
</reference>
<name>G2MXW2_9THEO</name>
<protein>
    <submittedName>
        <fullName evidence="1">Transposase, IS605 OrfB family</fullName>
    </submittedName>
</protein>
<organism evidence="1 2">
    <name type="scientific">Thermoanaerobacter wiegelii Rt8.B1</name>
    <dbReference type="NCBI Taxonomy" id="697303"/>
    <lineage>
        <taxon>Bacteria</taxon>
        <taxon>Bacillati</taxon>
        <taxon>Bacillota</taxon>
        <taxon>Clostridia</taxon>
        <taxon>Thermoanaerobacterales</taxon>
        <taxon>Thermoanaerobacteraceae</taxon>
        <taxon>Thermoanaerobacter</taxon>
    </lineage>
</organism>
<accession>G2MXW2</accession>
<evidence type="ECO:0000313" key="1">
    <source>
        <dbReference type="EMBL" id="AEM79710.1"/>
    </source>
</evidence>
<proteinExistence type="predicted"/>
<evidence type="ECO:0000313" key="2">
    <source>
        <dbReference type="Proteomes" id="UP000008276"/>
    </source>
</evidence>
<dbReference type="EMBL" id="CP002991">
    <property type="protein sequence ID" value="AEM79710.1"/>
    <property type="molecule type" value="Genomic_DNA"/>
</dbReference>
<keyword evidence="2" id="KW-1185">Reference proteome</keyword>
<dbReference type="AlphaFoldDB" id="G2MXW2"/>
<sequence>MTKGKVLKDKTPVLSIVRYLFPVFYKGSMFERTGR</sequence>
<dbReference type="Proteomes" id="UP000008276">
    <property type="component" value="Chromosome"/>
</dbReference>
<gene>
    <name evidence="1" type="ORF">Thewi_2364</name>
</gene>
<dbReference type="HOGENOM" id="CLU_3367911_0_0_9"/>